<dbReference type="EMBL" id="AP021877">
    <property type="protein sequence ID" value="BBO86741.1"/>
    <property type="molecule type" value="Genomic_DNA"/>
</dbReference>
<dbReference type="RefSeq" id="WP_155326322.1">
    <property type="nucleotide sequence ID" value="NZ_AP021877.1"/>
</dbReference>
<dbReference type="KEGG" id="dov:DSCO28_73070"/>
<evidence type="ECO:0000313" key="2">
    <source>
        <dbReference type="Proteomes" id="UP000425960"/>
    </source>
</evidence>
<name>A0A5K8A2S2_9BACT</name>
<organism evidence="1 2">
    <name type="scientific">Desulfosarcina ovata subsp. sediminis</name>
    <dbReference type="NCBI Taxonomy" id="885957"/>
    <lineage>
        <taxon>Bacteria</taxon>
        <taxon>Pseudomonadati</taxon>
        <taxon>Thermodesulfobacteriota</taxon>
        <taxon>Desulfobacteria</taxon>
        <taxon>Desulfobacterales</taxon>
        <taxon>Desulfosarcinaceae</taxon>
        <taxon>Desulfosarcina</taxon>
    </lineage>
</organism>
<geneLocation type="plasmid" evidence="2">
    <name>do28_1 dna</name>
</geneLocation>
<evidence type="ECO:0000313" key="1">
    <source>
        <dbReference type="EMBL" id="BBO86741.1"/>
    </source>
</evidence>
<sequence length="141" mass="16353">MITIENDGQKIIKTSYWSTEHAARGYIYLSINAGAFRLLLPEVQIHLLIEMTTAKEVIVSRGPWPDENKSDGIEILFEDSTDSPFCLHLMVDQCDRLPGNKDVGKQWLFAVWTREGLRLELPCYFRIVKKIPWLKPYTGRR</sequence>
<proteinExistence type="predicted"/>
<gene>
    <name evidence="1" type="ORF">DSCO28_73070</name>
</gene>
<reference evidence="1 2" key="1">
    <citation type="submission" date="2019-11" db="EMBL/GenBank/DDBJ databases">
        <title>Comparative genomics of hydrocarbon-degrading Desulfosarcina strains.</title>
        <authorList>
            <person name="Watanabe M."/>
            <person name="Kojima H."/>
            <person name="Fukui M."/>
        </authorList>
    </citation>
    <scope>NUCLEOTIDE SEQUENCE [LARGE SCALE GENOMIC DNA]</scope>
    <source>
        <strain evidence="1 2">28bB2T</strain>
        <plasmid evidence="2">do28_1 dna</plasmid>
    </source>
</reference>
<dbReference type="AlphaFoldDB" id="A0A5K8A2S2"/>
<dbReference type="Proteomes" id="UP000425960">
    <property type="component" value="Plasmid Do28_1"/>
</dbReference>
<keyword evidence="1" id="KW-0614">Plasmid</keyword>
<protein>
    <submittedName>
        <fullName evidence="1">Uncharacterized protein</fullName>
    </submittedName>
</protein>
<accession>A0A5K8A2S2</accession>